<sequence length="1946" mass="208509">METLLQPEQTADLLYGYLPTCLQPGQTANLLYGYRPTWVPAADSTPFFAPPLAALRPVDVQPVLEPYPVWGNTPTITIHDSPESLLNRLYAYRVNPMSGDPLGISVPAGPLALDDADAASALAAVSALFGIDFSKPRGYMLVTMSRYNASWTHPFSASPSSLHRTDYLTDAALAIIDALPPAKAPSKGSVLYDSRISKADAEQYLAAQYQLGSHFVSQIVSGDVLFQVFAYDAAHYKVVQGAFKSDATAQPDGSFAVTGSNATGWAYLTSAAAQGRGFVAEYGVLGCLSGDPALEAAVAKGDWASDYVPEGTASVFAATVKYKVMLPLVLQVPVALTLTPLADLIDQPLVAGPWDRLVKGGLLQKYGDAVRIPQAREIDYDWAKIFPESVASFASSIITPTVDIYQERVDLSQVNLLGGGIVAQNFKMQSFTSFSQVLHTSAMPGDGSLALPSDNVTLIAQIIDMSQAPQTPTLSMSATALDNLTVVCDRMYGALVFESQDAGQLQRKVALDGILFATGAQADPATGRFKVAIAGVLESGIDASTLPALTQSIQFSLVAAESLLHARGPNADVVRGLEVSYLNWLAAQIPSDTKDYNLAEARARALYIANNVAELDTDVVYVPYVTYDSYNKFVGDMVSQAQTLNAQIAQYQIQITDTVNSFKVMDSIANLNDNIKQIGGVLTQYFKVLANGRGAMGSYYDSVLAQLTREQEQNTKDIIELGNKLTAQQTVISNVSAKDPGIVQRFQQDYTDYANDLVAQCVVSGVEGLFSLGLSMAAIPGEAAGGVLKALKAIKDAYDKLQAVMKVLKSLSAVQKAVGNIDNLNTLSNDIAAASAAGTLNLPSQVDLQALSENVRAALTNVPDSGKLNQDKADLIAAVNTLVTIGTALLTAQTRASQIAMQIINQNRLKTINGGQQAQLDALTNALHLSDSSRAPDINSIDLIGLTGQLQYQLKQVLSVLAQTLGLQDGAIQYEYFGQPTPITSFSLISLQAVIATQDAAIISALQQLDPPPQPVTKPITIRIDNVLASRLSGGNVFQFPVALCRTEFYSYDMVRIDRVVPRIVGIKSTRSGNSEIHFACQARPFQDRDYQRDAHTFASSRRAFGPYVYNLATGEPEFGSNTGTFAQQTTHLTPFSVWEISLPANVRNNQDLLFKSLFVSIEVDFYVTAHYDDPALLRRSRFLAKLPAGLPASLAAMVGDPTQGSAPTLDNLEAQMYQNQAVLQKWDAVFNVLSGPVNAFLYQQFQQYIQKITPGSSDNLMQVNAYYCENVQQIRGVWFTNVTKMSIKLSNPLLEFVPGNDSVTVIQNILSGTIVLGTLVVTQNGFDPTACHLVDQDVNFTGAAGSGTLALSVQGVFENNMQVMVKSTGTLPSPLKASTDYWIVGWTQSGGKTTLALSATAGGTPIALTDAGSGTHTIYPDIEWGDPVKVDVSKKPYVNGSVALAKISGIVTPPPGQGSSSQTHTVILDFPQGAFTLSQFEVDPPNWDPDHHAIQISNALANYYATNEIKYQVQTINYSNLSNDPALQPSKFVLNATTTNAGNNILQILIATTGDIQHAHTLTLNEPIAYDPSNPIPGQSDFSVSLMISTRLMFEHIFVTSFNQGGTNLQVEAVDPGKDFQSWSARIKQGSATGTVNFQNPYTIRGTDTNFRMSASGNALTWDLTNSKFERSPATGVVMNYTNGTASPPSGGTNVNFQYQRYNPPVCAEGACSPGFWGDWQDSSATAYVTMTGAYPLQVTGSGAAQVVQFANIQPEVKFEQSSDLKPTGPCECNDNDLKIALLKSLGDSVPATLKQYMAKISFKPISVFALENLLFPAEQLITMKQARVPGDLLVVGNFLPKVRKTNTTYNVLISAATGAQGVFGTTPFQNGKGTGSATQSGLPKQFQFKYGPINAAVGGMVTYTIDIEAGTVTPPLFVVVDQPDPDKDPATVILLPPGFGGAGN</sequence>
<name>A0ABQ5X7Y3_9GAMM</name>
<comment type="caution">
    <text evidence="1">The sequence shown here is derived from an EMBL/GenBank/DDBJ whole genome shotgun (WGS) entry which is preliminary data.</text>
</comment>
<keyword evidence="2" id="KW-1185">Reference proteome</keyword>
<dbReference type="EMBL" id="BSOA01000012">
    <property type="protein sequence ID" value="GLQ87745.1"/>
    <property type="molecule type" value="Genomic_DNA"/>
</dbReference>
<accession>A0ABQ5X7Y3</accession>
<organism evidence="1 2">
    <name type="scientific">Dyella flagellata</name>
    <dbReference type="NCBI Taxonomy" id="1867833"/>
    <lineage>
        <taxon>Bacteria</taxon>
        <taxon>Pseudomonadati</taxon>
        <taxon>Pseudomonadota</taxon>
        <taxon>Gammaproteobacteria</taxon>
        <taxon>Lysobacterales</taxon>
        <taxon>Rhodanobacteraceae</taxon>
        <taxon>Dyella</taxon>
    </lineage>
</organism>
<dbReference type="Proteomes" id="UP001156627">
    <property type="component" value="Unassembled WGS sequence"/>
</dbReference>
<dbReference type="RefSeq" id="WP_284331191.1">
    <property type="nucleotide sequence ID" value="NZ_BSOA01000012.1"/>
</dbReference>
<evidence type="ECO:0000313" key="2">
    <source>
        <dbReference type="Proteomes" id="UP001156627"/>
    </source>
</evidence>
<proteinExistence type="predicted"/>
<reference evidence="2" key="1">
    <citation type="journal article" date="2019" name="Int. J. Syst. Evol. Microbiol.">
        <title>The Global Catalogue of Microorganisms (GCM) 10K type strain sequencing project: providing services to taxonomists for standard genome sequencing and annotation.</title>
        <authorList>
            <consortium name="The Broad Institute Genomics Platform"/>
            <consortium name="The Broad Institute Genome Sequencing Center for Infectious Disease"/>
            <person name="Wu L."/>
            <person name="Ma J."/>
        </authorList>
    </citation>
    <scope>NUCLEOTIDE SEQUENCE [LARGE SCALE GENOMIC DNA]</scope>
    <source>
        <strain evidence="2">NBRC 111981</strain>
    </source>
</reference>
<evidence type="ECO:0000313" key="1">
    <source>
        <dbReference type="EMBL" id="GLQ87745.1"/>
    </source>
</evidence>
<gene>
    <name evidence="1" type="ORF">GCM10007898_13130</name>
</gene>
<protein>
    <submittedName>
        <fullName evidence="1">Uncharacterized protein</fullName>
    </submittedName>
</protein>